<gene>
    <name evidence="1" type="ORF">NN4_60940</name>
</gene>
<dbReference type="InterPro" id="IPR019719">
    <property type="entry name" value="DUF2599"/>
</dbReference>
<evidence type="ECO:0008006" key="3">
    <source>
        <dbReference type="Google" id="ProtNLM"/>
    </source>
</evidence>
<dbReference type="AlphaFoldDB" id="A0A511MLS3"/>
<keyword evidence="2" id="KW-1185">Reference proteome</keyword>
<sequence length="101" mass="11566">MPLIDHVEWTDTVDGSRLRVYPTNAGRQTTFPGTDERAWQEVLTESPDADTPGMRDQFICHWIWARLVEPNKTSWNLEPWRPAVGYQATVDARCNPGGPER</sequence>
<evidence type="ECO:0000313" key="2">
    <source>
        <dbReference type="Proteomes" id="UP000321424"/>
    </source>
</evidence>
<dbReference type="OrthoDB" id="4412570at2"/>
<dbReference type="EMBL" id="BJXA01000053">
    <property type="protein sequence ID" value="GEM41575.1"/>
    <property type="molecule type" value="Genomic_DNA"/>
</dbReference>
<accession>A0A511MLS3</accession>
<organism evidence="1 2">
    <name type="scientific">Nocardia ninae NBRC 108245</name>
    <dbReference type="NCBI Taxonomy" id="1210091"/>
    <lineage>
        <taxon>Bacteria</taxon>
        <taxon>Bacillati</taxon>
        <taxon>Actinomycetota</taxon>
        <taxon>Actinomycetes</taxon>
        <taxon>Mycobacteriales</taxon>
        <taxon>Nocardiaceae</taxon>
        <taxon>Nocardia</taxon>
    </lineage>
</organism>
<dbReference type="Pfam" id="PF10783">
    <property type="entry name" value="DUF2599"/>
    <property type="match status" value="1"/>
</dbReference>
<name>A0A511MLS3_9NOCA</name>
<evidence type="ECO:0000313" key="1">
    <source>
        <dbReference type="EMBL" id="GEM41575.1"/>
    </source>
</evidence>
<comment type="caution">
    <text evidence="1">The sequence shown here is derived from an EMBL/GenBank/DDBJ whole genome shotgun (WGS) entry which is preliminary data.</text>
</comment>
<protein>
    <recommendedName>
        <fullName evidence="3">DUF2599 domain-containing protein</fullName>
    </recommendedName>
</protein>
<dbReference type="Proteomes" id="UP000321424">
    <property type="component" value="Unassembled WGS sequence"/>
</dbReference>
<proteinExistence type="predicted"/>
<reference evidence="1 2" key="1">
    <citation type="submission" date="2019-07" db="EMBL/GenBank/DDBJ databases">
        <title>Whole genome shotgun sequence of Nocardia ninae NBRC 108245.</title>
        <authorList>
            <person name="Hosoyama A."/>
            <person name="Uohara A."/>
            <person name="Ohji S."/>
            <person name="Ichikawa N."/>
        </authorList>
    </citation>
    <scope>NUCLEOTIDE SEQUENCE [LARGE SCALE GENOMIC DNA]</scope>
    <source>
        <strain evidence="1 2">NBRC 108245</strain>
    </source>
</reference>